<feature type="transmembrane region" description="Helical" evidence="7">
    <location>
        <begin position="367"/>
        <end position="384"/>
    </location>
</feature>
<evidence type="ECO:0000256" key="5">
    <source>
        <dbReference type="ARBA" id="ARBA00022989"/>
    </source>
</evidence>
<reference evidence="8 9" key="1">
    <citation type="submission" date="2023-07" db="EMBL/GenBank/DDBJ databases">
        <title>Sorghum-associated microbial communities from plants grown in Nebraska, USA.</title>
        <authorList>
            <person name="Schachtman D."/>
        </authorList>
    </citation>
    <scope>NUCLEOTIDE SEQUENCE [LARGE SCALE GENOMIC DNA]</scope>
    <source>
        <strain evidence="8 9">DS1607</strain>
    </source>
</reference>
<dbReference type="EMBL" id="JAUSRO010000001">
    <property type="protein sequence ID" value="MDP9898041.1"/>
    <property type="molecule type" value="Genomic_DNA"/>
</dbReference>
<feature type="transmembrane region" description="Helical" evidence="7">
    <location>
        <begin position="113"/>
        <end position="133"/>
    </location>
</feature>
<dbReference type="PANTHER" id="PTHR30509">
    <property type="entry name" value="P-HYDROXYBENZOIC ACID EFFLUX PUMP SUBUNIT-RELATED"/>
    <property type="match status" value="1"/>
</dbReference>
<comment type="subcellular location">
    <subcellularLocation>
        <location evidence="1">Cell membrane</location>
        <topology evidence="1">Multi-pass membrane protein</topology>
    </subcellularLocation>
</comment>
<keyword evidence="2" id="KW-0813">Transport</keyword>
<dbReference type="Proteomes" id="UP001226867">
    <property type="component" value="Unassembled WGS sequence"/>
</dbReference>
<feature type="transmembrane region" description="Helical" evidence="7">
    <location>
        <begin position="416"/>
        <end position="435"/>
    </location>
</feature>
<evidence type="ECO:0000256" key="1">
    <source>
        <dbReference type="ARBA" id="ARBA00004651"/>
    </source>
</evidence>
<evidence type="ECO:0000256" key="3">
    <source>
        <dbReference type="ARBA" id="ARBA00022475"/>
    </source>
</evidence>
<keyword evidence="9" id="KW-1185">Reference proteome</keyword>
<feature type="transmembrane region" description="Helical" evidence="7">
    <location>
        <begin position="90"/>
        <end position="107"/>
    </location>
</feature>
<keyword evidence="6 7" id="KW-0472">Membrane</keyword>
<keyword evidence="5 7" id="KW-1133">Transmembrane helix</keyword>
<name>A0ABT9S124_9BURK</name>
<comment type="caution">
    <text evidence="8">The sequence shown here is derived from an EMBL/GenBank/DDBJ whole genome shotgun (WGS) entry which is preliminary data.</text>
</comment>
<keyword evidence="4 7" id="KW-0812">Transmembrane</keyword>
<feature type="transmembrane region" description="Helical" evidence="7">
    <location>
        <begin position="20"/>
        <end position="45"/>
    </location>
</feature>
<evidence type="ECO:0000313" key="8">
    <source>
        <dbReference type="EMBL" id="MDP9898041.1"/>
    </source>
</evidence>
<dbReference type="RefSeq" id="WP_307687862.1">
    <property type="nucleotide sequence ID" value="NZ_JAUSRO010000001.1"/>
</dbReference>
<proteinExistence type="predicted"/>
<dbReference type="Pfam" id="PF04632">
    <property type="entry name" value="FUSC"/>
    <property type="match status" value="1"/>
</dbReference>
<accession>A0ABT9S124</accession>
<gene>
    <name evidence="8" type="ORF">J2W36_000274</name>
</gene>
<evidence type="ECO:0000256" key="4">
    <source>
        <dbReference type="ARBA" id="ARBA00022692"/>
    </source>
</evidence>
<protein>
    <submittedName>
        <fullName evidence="8">Membrane protein YccC</fullName>
    </submittedName>
</protein>
<evidence type="ECO:0000256" key="7">
    <source>
        <dbReference type="SAM" id="Phobius"/>
    </source>
</evidence>
<feature type="transmembrane region" description="Helical" evidence="7">
    <location>
        <begin position="467"/>
        <end position="490"/>
    </location>
</feature>
<evidence type="ECO:0000256" key="2">
    <source>
        <dbReference type="ARBA" id="ARBA00022448"/>
    </source>
</evidence>
<organism evidence="8 9">
    <name type="scientific">Variovorax ginsengisoli</name>
    <dbReference type="NCBI Taxonomy" id="363844"/>
    <lineage>
        <taxon>Bacteria</taxon>
        <taxon>Pseudomonadati</taxon>
        <taxon>Pseudomonadota</taxon>
        <taxon>Betaproteobacteria</taxon>
        <taxon>Burkholderiales</taxon>
        <taxon>Comamonadaceae</taxon>
        <taxon>Variovorax</taxon>
    </lineage>
</organism>
<feature type="transmembrane region" description="Helical" evidence="7">
    <location>
        <begin position="391"/>
        <end position="410"/>
    </location>
</feature>
<feature type="transmembrane region" description="Helical" evidence="7">
    <location>
        <begin position="145"/>
        <end position="164"/>
    </location>
</feature>
<evidence type="ECO:0000256" key="6">
    <source>
        <dbReference type="ARBA" id="ARBA00023136"/>
    </source>
</evidence>
<keyword evidence="3" id="KW-1003">Cell membrane</keyword>
<dbReference type="InterPro" id="IPR006726">
    <property type="entry name" value="PHBA_efflux_AaeB/fusaric-R"/>
</dbReference>
<sequence length="626" mass="64806">MNATSTSPRFAGLDLREATLALRMACAALLAFSIAALLHVQNAYWAAMPVWVVAQSQRGLLLERGFFRILGTLLGATVGFVLIQVTHNPFVLFLLLGLWVALSAGATHLLPGVVAYGATLAGMTAAVVVLPSVDAPQHMLDLASARVECTLIGVVVVTLVTGFYTPASPRQDFYARIRRLCADAVDFAAQAVSGVSSGETPDSGRRVLTELSEADAAARIWAAGSLDGYRRLRASRVLVSSALSLMAAAVAVRGRIARGAAVEEGLAARMAAHALALRNAAPGAGAAAPHSTPPSARSGPAARLHDAMASLEAAERALFAIEPSATRLPPTLSPPRDGRRARISGLVSGIGTFVVASLGHLSGWGAAELMALGVCIFAMVLGALPEPRSVAPKMIIGVAVGVVVAAAYRLFVQPHVHGTVALILSVTPMIAAGAWTRVHPRTAAPALDANMCFMLGSQAGMPAVPGGVIASGSAALMLAALLVAGGFLLAPEGRAARLRHAKEAIRRDLARMVTHRPSAMALDAWQARMNNRLQRRALDLQRLQRNEGNAIGLLAILNIGHSLAALARSANDTPAAQAVRAALSERLDDPEAAAQCALTALGIAPSAPLTDSVHDLVDALRQSAPA</sequence>
<dbReference type="PANTHER" id="PTHR30509:SF9">
    <property type="entry name" value="MULTIDRUG RESISTANCE PROTEIN MDTO"/>
    <property type="match status" value="1"/>
</dbReference>
<evidence type="ECO:0000313" key="9">
    <source>
        <dbReference type="Proteomes" id="UP001226867"/>
    </source>
</evidence>